<dbReference type="InterPro" id="IPR016166">
    <property type="entry name" value="FAD-bd_PCMH"/>
</dbReference>
<dbReference type="Pfam" id="PF01565">
    <property type="entry name" value="FAD_binding_4"/>
    <property type="match status" value="1"/>
</dbReference>
<dbReference type="InterPro" id="IPR050416">
    <property type="entry name" value="FAD-linked_Oxidoreductase"/>
</dbReference>
<evidence type="ECO:0000256" key="1">
    <source>
        <dbReference type="ARBA" id="ARBA00005466"/>
    </source>
</evidence>
<reference evidence="7" key="1">
    <citation type="journal article" date="2020" name="Chem. Sci.">
        <title>Uncovering biosynthetic relationships between antifungal nonadrides and octadrides.</title>
        <authorList>
            <person name="de Mattos-Shipley K.M.J."/>
            <person name="Spencer C."/>
            <person name="Greco C."/>
            <person name="Heard D.M."/>
            <person name="O'Flynn D.E."/>
            <person name="Dao T.T."/>
            <person name="Song Z."/>
            <person name="Mulholland N.P."/>
            <person name="Vincent J.L."/>
            <person name="Simpson T.J."/>
            <person name="Cox R.R."/>
            <person name="Bailey A.M."/>
            <person name="Willis C.L."/>
        </authorList>
    </citation>
    <scope>NUCLEOTIDE SEQUENCE</scope>
    <source>
        <strain evidence="7">CBS 591.74</strain>
    </source>
</reference>
<dbReference type="InterPro" id="IPR016169">
    <property type="entry name" value="FAD-bd_PCMH_sub2"/>
</dbReference>
<keyword evidence="3" id="KW-0274">FAD</keyword>
<dbReference type="SUPFAM" id="SSF56176">
    <property type="entry name" value="FAD-binding/transporter-associated domain-like"/>
    <property type="match status" value="1"/>
</dbReference>
<gene>
    <name evidence="7" type="primary">zopR4</name>
</gene>
<comment type="similarity">
    <text evidence="1">Belongs to the oxygen-dependent FAD-linked oxidoreductase family.</text>
</comment>
<dbReference type="PROSITE" id="PS51387">
    <property type="entry name" value="FAD_PCMH"/>
    <property type="match status" value="1"/>
</dbReference>
<sequence>MTRIPPFSIGVIATIMFCFVYESNCANVTNTCAVIGRDISSASAIIYPSDTIAFTTDTSHFTESSNQIPTCVLEVGSAQDVAVALKIIGATKTPFAIMSGGHSSNQKFSSTTGIHISLIRLRQVVFSADKSTVEIGMGITWAEVYQILDGTGYNVVGGRTFGPGVGGFTLGGGYSWKTNQYGLTCDTVRSYNLVLPNGTITTASKRINPDLFFALKGGLNRFGIVTSAVFETHAQVPLIYGGQVFYSTDDIPAVINATLEFYKLADIKTQIMYIIATTPTQESVILLAFHDGPNRPSSLSVFDNITPLSSTLSTLSFSDFVHSIQDKPRIRGTADTISTTGITTGFIKAVSDQIAALREAAVSHGAASIAFDIEPFTDYGKHATDSAYPHTRSQLPLGLDFSWVSADDDEFWHDTAKNAIAKLKVVAAQEGIYNPKEAAYPNYSAASKTALQLYGEENTERLKRIRAQIDPYNVMKLAGGFDL</sequence>
<feature type="domain" description="FAD-binding PCMH-type" evidence="6">
    <location>
        <begin position="65"/>
        <end position="235"/>
    </location>
</feature>
<dbReference type="InterPro" id="IPR006094">
    <property type="entry name" value="Oxid_FAD_bind_N"/>
</dbReference>
<evidence type="ECO:0000256" key="4">
    <source>
        <dbReference type="ARBA" id="ARBA00023002"/>
    </source>
</evidence>
<evidence type="ECO:0000256" key="3">
    <source>
        <dbReference type="ARBA" id="ARBA00022827"/>
    </source>
</evidence>
<dbReference type="Gene3D" id="3.30.465.10">
    <property type="match status" value="1"/>
</dbReference>
<organism evidence="7">
    <name type="scientific">Diffractella curvata</name>
    <dbReference type="NCBI Taxonomy" id="2819868"/>
    <lineage>
        <taxon>Eukaryota</taxon>
        <taxon>Fungi</taxon>
        <taxon>Dikarya</taxon>
        <taxon>Ascomycota</taxon>
        <taxon>Pezizomycotina</taxon>
        <taxon>Sordariomycetes</taxon>
        <taxon>Sordariomycetidae</taxon>
        <taxon>Sordariales</taxon>
        <taxon>Lasiosphaeriaceae</taxon>
        <taxon>Diffractella</taxon>
    </lineage>
</organism>
<keyword evidence="2" id="KW-0285">Flavoprotein</keyword>
<evidence type="ECO:0000313" key="7">
    <source>
        <dbReference type="EMBL" id="QTE75996.1"/>
    </source>
</evidence>
<dbReference type="Gene3D" id="3.40.462.20">
    <property type="match status" value="1"/>
</dbReference>
<keyword evidence="4" id="KW-0560">Oxidoreductase</keyword>
<dbReference type="PANTHER" id="PTHR42973">
    <property type="entry name" value="BINDING OXIDOREDUCTASE, PUTATIVE (AFU_ORTHOLOGUE AFUA_1G17690)-RELATED"/>
    <property type="match status" value="1"/>
</dbReference>
<feature type="signal peptide" evidence="5">
    <location>
        <begin position="1"/>
        <end position="25"/>
    </location>
</feature>
<dbReference type="AlphaFoldDB" id="A0A8A5D7W1"/>
<accession>A0A8A5D7W1</accession>
<dbReference type="GO" id="GO:0016491">
    <property type="term" value="F:oxidoreductase activity"/>
    <property type="evidence" value="ECO:0007669"/>
    <property type="project" value="UniProtKB-KW"/>
</dbReference>
<evidence type="ECO:0000256" key="5">
    <source>
        <dbReference type="SAM" id="SignalP"/>
    </source>
</evidence>
<dbReference type="GO" id="GO:0071949">
    <property type="term" value="F:FAD binding"/>
    <property type="evidence" value="ECO:0007669"/>
    <property type="project" value="InterPro"/>
</dbReference>
<evidence type="ECO:0000259" key="6">
    <source>
        <dbReference type="PROSITE" id="PS51387"/>
    </source>
</evidence>
<dbReference type="PANTHER" id="PTHR42973:SF13">
    <property type="entry name" value="FAD-BINDING PCMH-TYPE DOMAIN-CONTAINING PROTEIN"/>
    <property type="match status" value="1"/>
</dbReference>
<evidence type="ECO:0000256" key="2">
    <source>
        <dbReference type="ARBA" id="ARBA00022630"/>
    </source>
</evidence>
<proteinExistence type="inferred from homology"/>
<protein>
    <submittedName>
        <fullName evidence="7">ZopR4</fullName>
    </submittedName>
</protein>
<feature type="chain" id="PRO_5033068550" evidence="5">
    <location>
        <begin position="26"/>
        <end position="483"/>
    </location>
</feature>
<dbReference type="EMBL" id="MT724049">
    <property type="protein sequence ID" value="QTE75996.1"/>
    <property type="molecule type" value="Genomic_DNA"/>
</dbReference>
<keyword evidence="5" id="KW-0732">Signal</keyword>
<dbReference type="InterPro" id="IPR016167">
    <property type="entry name" value="FAD-bd_PCMH_sub1"/>
</dbReference>
<dbReference type="Gene3D" id="3.30.43.10">
    <property type="entry name" value="Uridine Diphospho-n-acetylenolpyruvylglucosamine Reductase, domain 2"/>
    <property type="match status" value="1"/>
</dbReference>
<dbReference type="InterPro" id="IPR036318">
    <property type="entry name" value="FAD-bd_PCMH-like_sf"/>
</dbReference>
<name>A0A8A5D7W1_9PEZI</name>